<keyword evidence="3" id="KW-0807">Transducer</keyword>
<organism evidence="7 8">
    <name type="scientific">Marinobacterium weihaiense</name>
    <dbReference type="NCBI Taxonomy" id="2851016"/>
    <lineage>
        <taxon>Bacteria</taxon>
        <taxon>Pseudomonadati</taxon>
        <taxon>Pseudomonadota</taxon>
        <taxon>Gammaproteobacteria</taxon>
        <taxon>Oceanospirillales</taxon>
        <taxon>Oceanospirillaceae</taxon>
        <taxon>Marinobacterium</taxon>
    </lineage>
</organism>
<dbReference type="Pfam" id="PF00015">
    <property type="entry name" value="MCPsignal"/>
    <property type="match status" value="1"/>
</dbReference>
<evidence type="ECO:0000259" key="6">
    <source>
        <dbReference type="PROSITE" id="PS50111"/>
    </source>
</evidence>
<name>A0ABS6M9P4_9GAMM</name>
<gene>
    <name evidence="7" type="ORF">KTN04_06400</name>
</gene>
<feature type="transmembrane region" description="Helical" evidence="5">
    <location>
        <begin position="64"/>
        <end position="84"/>
    </location>
</feature>
<keyword evidence="8" id="KW-1185">Reference proteome</keyword>
<feature type="region of interest" description="Disordered" evidence="4">
    <location>
        <begin position="377"/>
        <end position="414"/>
    </location>
</feature>
<evidence type="ECO:0000256" key="4">
    <source>
        <dbReference type="SAM" id="MobiDB-lite"/>
    </source>
</evidence>
<dbReference type="InterPro" id="IPR051310">
    <property type="entry name" value="MCP_chemotaxis"/>
</dbReference>
<protein>
    <recommendedName>
        <fullName evidence="6">Methyl-accepting transducer domain-containing protein</fullName>
    </recommendedName>
</protein>
<feature type="domain" description="Methyl-accepting transducer" evidence="6">
    <location>
        <begin position="144"/>
        <end position="359"/>
    </location>
</feature>
<evidence type="ECO:0000256" key="1">
    <source>
        <dbReference type="ARBA" id="ARBA00022500"/>
    </source>
</evidence>
<evidence type="ECO:0000313" key="7">
    <source>
        <dbReference type="EMBL" id="MBV0932965.1"/>
    </source>
</evidence>
<proteinExistence type="inferred from homology"/>
<keyword evidence="5" id="KW-0472">Membrane</keyword>
<evidence type="ECO:0000313" key="8">
    <source>
        <dbReference type="Proteomes" id="UP000755551"/>
    </source>
</evidence>
<dbReference type="Proteomes" id="UP000755551">
    <property type="component" value="Unassembled WGS sequence"/>
</dbReference>
<dbReference type="PANTHER" id="PTHR43531">
    <property type="entry name" value="PROTEIN ICFG"/>
    <property type="match status" value="1"/>
</dbReference>
<comment type="caution">
    <text evidence="7">The sequence shown here is derived from an EMBL/GenBank/DDBJ whole genome shotgun (WGS) entry which is preliminary data.</text>
</comment>
<reference evidence="7 8" key="1">
    <citation type="submission" date="2021-06" db="EMBL/GenBank/DDBJ databases">
        <title>Bacterium isolated from marine sediment.</title>
        <authorList>
            <person name="Zhu K.-L."/>
            <person name="Du Z.-J."/>
            <person name="Liang Q.-Y."/>
        </authorList>
    </citation>
    <scope>NUCLEOTIDE SEQUENCE [LARGE SCALE GENOMIC DNA]</scope>
    <source>
        <strain evidence="7 8">A346</strain>
    </source>
</reference>
<evidence type="ECO:0000256" key="2">
    <source>
        <dbReference type="ARBA" id="ARBA00029447"/>
    </source>
</evidence>
<comment type="similarity">
    <text evidence="2">Belongs to the methyl-accepting chemotaxis (MCP) protein family.</text>
</comment>
<sequence length="414" mass="44368">MEAYAEALDGMDLASRQRDTALDEMHRIGPVIANATEEVKLSVIADQGTLGQRLDAENSRTVQLVIWISVIAVVVGIFLSWFLVRIIKRPLGGEPADMEVIASRIAEGDLQIEFKNRDQATGVYRAMIHMVDNLTNTIEQVRGGADSLASASNELNASAQSISQAATEQAASVEETTSSVEQLHASVQQNTENARVTDQMATQASGEAERGGEAVQRTVVAMKEIANKIGLIEDIAYKTNLLSLNAAIEAARAGEHGKGFTVVAAEVRKLAENSRVTAQEINELATNSVSIAEDAGKLLQQMVPSIQKTADLVQEITASSEEQAAGIDQINSAMSQLDSVTQQNASSSEELAATAEELSSQAEALLDAVAFFQLDGGSQKRSRAPAHKPQSGYRAQQDSAADEDDYSDGEFKRY</sequence>
<accession>A0ABS6M9P4</accession>
<evidence type="ECO:0000256" key="5">
    <source>
        <dbReference type="SAM" id="Phobius"/>
    </source>
</evidence>
<dbReference type="PROSITE" id="PS50111">
    <property type="entry name" value="CHEMOTAXIS_TRANSDUC_2"/>
    <property type="match status" value="1"/>
</dbReference>
<dbReference type="InterPro" id="IPR004089">
    <property type="entry name" value="MCPsignal_dom"/>
</dbReference>
<dbReference type="EMBL" id="JAHQZT010000006">
    <property type="protein sequence ID" value="MBV0932965.1"/>
    <property type="molecule type" value="Genomic_DNA"/>
</dbReference>
<evidence type="ECO:0000256" key="3">
    <source>
        <dbReference type="PROSITE-ProRule" id="PRU00284"/>
    </source>
</evidence>
<dbReference type="SMART" id="SM00283">
    <property type="entry name" value="MA"/>
    <property type="match status" value="1"/>
</dbReference>
<keyword evidence="1" id="KW-0145">Chemotaxis</keyword>
<keyword evidence="5" id="KW-1133">Transmembrane helix</keyword>
<dbReference type="PANTHER" id="PTHR43531:SF11">
    <property type="entry name" value="METHYL-ACCEPTING CHEMOTAXIS PROTEIN 3"/>
    <property type="match status" value="1"/>
</dbReference>
<keyword evidence="5" id="KW-0812">Transmembrane</keyword>